<keyword evidence="3" id="KW-0031">Aminopeptidase</keyword>
<organism evidence="3 4">
    <name type="scientific">Undibacterium squillarum</name>
    <dbReference type="NCBI Taxonomy" id="1131567"/>
    <lineage>
        <taxon>Bacteria</taxon>
        <taxon>Pseudomonadati</taxon>
        <taxon>Pseudomonadota</taxon>
        <taxon>Betaproteobacteria</taxon>
        <taxon>Burkholderiales</taxon>
        <taxon>Oxalobacteraceae</taxon>
        <taxon>Undibacterium</taxon>
    </lineage>
</organism>
<dbReference type="Gene3D" id="3.40.630.10">
    <property type="entry name" value="Zn peptidases"/>
    <property type="match status" value="1"/>
</dbReference>
<dbReference type="RefSeq" id="WP_189357059.1">
    <property type="nucleotide sequence ID" value="NZ_BMYU01000004.1"/>
</dbReference>
<dbReference type="Pfam" id="PF04389">
    <property type="entry name" value="Peptidase_M28"/>
    <property type="match status" value="1"/>
</dbReference>
<proteinExistence type="predicted"/>
<accession>A0ABQ2XY09</accession>
<dbReference type="Proteomes" id="UP000653343">
    <property type="component" value="Unassembled WGS sequence"/>
</dbReference>
<feature type="chain" id="PRO_5046729592" evidence="1">
    <location>
        <begin position="29"/>
        <end position="328"/>
    </location>
</feature>
<comment type="caution">
    <text evidence="3">The sequence shown here is derived from an EMBL/GenBank/DDBJ whole genome shotgun (WGS) entry which is preliminary data.</text>
</comment>
<keyword evidence="3" id="KW-0645">Protease</keyword>
<feature type="domain" description="Peptidase M28" evidence="2">
    <location>
        <begin position="101"/>
        <end position="297"/>
    </location>
</feature>
<reference evidence="4" key="1">
    <citation type="journal article" date="2019" name="Int. J. Syst. Evol. Microbiol.">
        <title>The Global Catalogue of Microorganisms (GCM) 10K type strain sequencing project: providing services to taxonomists for standard genome sequencing and annotation.</title>
        <authorList>
            <consortium name="The Broad Institute Genomics Platform"/>
            <consortium name="The Broad Institute Genome Sequencing Center for Infectious Disease"/>
            <person name="Wu L."/>
            <person name="Ma J."/>
        </authorList>
    </citation>
    <scope>NUCLEOTIDE SEQUENCE [LARGE SCALE GENOMIC DNA]</scope>
    <source>
        <strain evidence="4">KCTC 23917</strain>
    </source>
</reference>
<dbReference type="SUPFAM" id="SSF53187">
    <property type="entry name" value="Zn-dependent exopeptidases"/>
    <property type="match status" value="1"/>
</dbReference>
<dbReference type="PANTHER" id="PTHR12147:SF26">
    <property type="entry name" value="PEPTIDASE M28 DOMAIN-CONTAINING PROTEIN"/>
    <property type="match status" value="1"/>
</dbReference>
<evidence type="ECO:0000313" key="4">
    <source>
        <dbReference type="Proteomes" id="UP000653343"/>
    </source>
</evidence>
<keyword evidence="1" id="KW-0732">Signal</keyword>
<evidence type="ECO:0000313" key="3">
    <source>
        <dbReference type="EMBL" id="GGX41685.1"/>
    </source>
</evidence>
<sequence>MYGAGQGNQLRSLFFGLCLFTGSLSVSAQEVAEQQQTPAMRDLYHLSSLQMAGRKTGSAGSELARQYLISRLSEAGWKPCGEQWEQRFQFQANGQQLTGTNVLACLSPLPADQQLIVLSAHYDHLGAHHERIFFGADDNASGVAASLEIAARLKQTPAQHPVVLAFFDAEEMGLRGSHMFVKDNPELIRQTALNINLDMVGRADKDELYVAGTHHTQALKDVVQAIPANPALRLIAGHDLPGTGQDDWTSQSDHFAFHRAGIPFLYFGVEDHADYHQPGDVAEKIQPARFMAVINLIEQALRQADQRLSSLPVRQSPVAAAGSAAATH</sequence>
<name>A0ABQ2XY09_9BURK</name>
<gene>
    <name evidence="3" type="ORF">GCM10010946_20250</name>
</gene>
<keyword evidence="4" id="KW-1185">Reference proteome</keyword>
<evidence type="ECO:0000256" key="1">
    <source>
        <dbReference type="SAM" id="SignalP"/>
    </source>
</evidence>
<protein>
    <submittedName>
        <fullName evidence="3">Aminopeptidase</fullName>
    </submittedName>
</protein>
<dbReference type="GO" id="GO:0004177">
    <property type="term" value="F:aminopeptidase activity"/>
    <property type="evidence" value="ECO:0007669"/>
    <property type="project" value="UniProtKB-KW"/>
</dbReference>
<keyword evidence="3" id="KW-0378">Hydrolase</keyword>
<dbReference type="InterPro" id="IPR045175">
    <property type="entry name" value="M28_fam"/>
</dbReference>
<dbReference type="InterPro" id="IPR007484">
    <property type="entry name" value="Peptidase_M28"/>
</dbReference>
<feature type="signal peptide" evidence="1">
    <location>
        <begin position="1"/>
        <end position="28"/>
    </location>
</feature>
<dbReference type="EMBL" id="BMYU01000004">
    <property type="protein sequence ID" value="GGX41685.1"/>
    <property type="molecule type" value="Genomic_DNA"/>
</dbReference>
<dbReference type="PANTHER" id="PTHR12147">
    <property type="entry name" value="METALLOPEPTIDASE M28 FAMILY MEMBER"/>
    <property type="match status" value="1"/>
</dbReference>
<evidence type="ECO:0000259" key="2">
    <source>
        <dbReference type="Pfam" id="PF04389"/>
    </source>
</evidence>